<keyword evidence="1" id="KW-0812">Transmembrane</keyword>
<proteinExistence type="predicted"/>
<dbReference type="Pfam" id="PF06170">
    <property type="entry name" value="DUF983"/>
    <property type="match status" value="1"/>
</dbReference>
<gene>
    <name evidence="2" type="ORF">OINT_1000528</name>
</gene>
<feature type="transmembrane region" description="Helical" evidence="1">
    <location>
        <begin position="122"/>
        <end position="144"/>
    </location>
</feature>
<keyword evidence="1" id="KW-0472">Membrane</keyword>
<sequence>MGWLGRADARRLIRRISSFGGGLGNMAAFCLLNDARGNRMPDQNTYPTVDPIKSGVAGRCPRCGEGKLFDGFLKVAPRCSACGLDYSFADSGDGPAAFVILIIGFIVVGLALWMEVNFGPPLWVHFILWVPLAIILSLVAMRWAKGILINMQYRNKAAPGRIDSRQDDGK</sequence>
<dbReference type="HOGENOM" id="CLU_133751_0_0_5"/>
<dbReference type="InterPro" id="IPR009325">
    <property type="entry name" value="DUF983"/>
</dbReference>
<feature type="transmembrane region" description="Helical" evidence="1">
    <location>
        <begin position="96"/>
        <end position="116"/>
    </location>
</feature>
<organism evidence="2 3">
    <name type="scientific">Brucella intermedia LMG 3301</name>
    <dbReference type="NCBI Taxonomy" id="641118"/>
    <lineage>
        <taxon>Bacteria</taxon>
        <taxon>Pseudomonadati</taxon>
        <taxon>Pseudomonadota</taxon>
        <taxon>Alphaproteobacteria</taxon>
        <taxon>Hyphomicrobiales</taxon>
        <taxon>Brucellaceae</taxon>
        <taxon>Brucella/Ochrobactrum group</taxon>
        <taxon>Brucella</taxon>
    </lineage>
</organism>
<reference evidence="2 3" key="1">
    <citation type="submission" date="2009-05" db="EMBL/GenBank/DDBJ databases">
        <authorList>
            <person name="Setubal J.C."/>
            <person name="Boyle S."/>
            <person name="Crasta O.R."/>
            <person name="Gillespie J.J."/>
            <person name="Kenyon R.W."/>
            <person name="Lu J."/>
            <person name="Mane S."/>
            <person name="Nagrani S."/>
            <person name="Shallom J.M."/>
            <person name="Shallom S."/>
            <person name="Shukla M."/>
            <person name="Snyder E.E."/>
            <person name="Sobral B.W."/>
            <person name="Wattam A.R."/>
            <person name="Will R."/>
            <person name="Williams K."/>
            <person name="Yoo H."/>
            <person name="Munk C."/>
            <person name="Tapia R."/>
            <person name="Green L."/>
            <person name="Rogers Y."/>
            <person name="Detter J.C."/>
            <person name="Bruce D."/>
            <person name="Brettin T.S."/>
            <person name="Tsolis R."/>
        </authorList>
    </citation>
    <scope>NUCLEOTIDE SEQUENCE [LARGE SCALE GENOMIC DNA]</scope>
    <source>
        <strain evidence="2 3">LMG 3301</strain>
    </source>
</reference>
<dbReference type="Proteomes" id="UP000004386">
    <property type="component" value="Unassembled WGS sequence"/>
</dbReference>
<name>C4WJE8_9HYPH</name>
<dbReference type="EMBL" id="ACQA01000001">
    <property type="protein sequence ID" value="EEQ95177.1"/>
    <property type="molecule type" value="Genomic_DNA"/>
</dbReference>
<keyword evidence="1" id="KW-1133">Transmembrane helix</keyword>
<comment type="caution">
    <text evidence="2">The sequence shown here is derived from an EMBL/GenBank/DDBJ whole genome shotgun (WGS) entry which is preliminary data.</text>
</comment>
<evidence type="ECO:0000256" key="1">
    <source>
        <dbReference type="SAM" id="Phobius"/>
    </source>
</evidence>
<protein>
    <recommendedName>
        <fullName evidence="4">DUF983 domain-containing protein</fullName>
    </recommendedName>
</protein>
<accession>C4WJE8</accession>
<evidence type="ECO:0008006" key="4">
    <source>
        <dbReference type="Google" id="ProtNLM"/>
    </source>
</evidence>
<evidence type="ECO:0000313" key="2">
    <source>
        <dbReference type="EMBL" id="EEQ95177.1"/>
    </source>
</evidence>
<evidence type="ECO:0000313" key="3">
    <source>
        <dbReference type="Proteomes" id="UP000004386"/>
    </source>
</evidence>
<dbReference type="AlphaFoldDB" id="C4WJE8"/>